<accession>A0A075JEB1</accession>
<organism evidence="1 2">
    <name type="scientific">Dermacoccus nishinomiyaensis</name>
    <dbReference type="NCBI Taxonomy" id="1274"/>
    <lineage>
        <taxon>Bacteria</taxon>
        <taxon>Bacillati</taxon>
        <taxon>Actinomycetota</taxon>
        <taxon>Actinomycetes</taxon>
        <taxon>Micrococcales</taxon>
        <taxon>Dermacoccaceae</taxon>
        <taxon>Dermacoccus</taxon>
    </lineage>
</organism>
<dbReference type="GeneID" id="41840109"/>
<evidence type="ECO:0000313" key="1">
    <source>
        <dbReference type="EMBL" id="AIF40030.1"/>
    </source>
</evidence>
<dbReference type="RefSeq" id="WP_038566780.1">
    <property type="nucleotide sequence ID" value="NZ_CP008889.1"/>
</dbReference>
<reference evidence="1 2" key="1">
    <citation type="submission" date="2014-07" db="EMBL/GenBank/DDBJ databases">
        <title>Genome Sequencing of Dermacoccus nishinomiyaensis.</title>
        <authorList>
            <person name="Hong K.W."/>
            <person name="Chan K.G."/>
        </authorList>
    </citation>
    <scope>NUCLEOTIDE SEQUENCE [LARGE SCALE GENOMIC DNA]</scope>
    <source>
        <strain evidence="1 2">M25</strain>
    </source>
</reference>
<dbReference type="AlphaFoldDB" id="A0A075JEB1"/>
<keyword evidence="2" id="KW-1185">Reference proteome</keyword>
<dbReference type="Proteomes" id="UP000027986">
    <property type="component" value="Chromosome"/>
</dbReference>
<protein>
    <submittedName>
        <fullName evidence="1">Uncharacterized protein</fullName>
    </submittedName>
</protein>
<sequence>MGCGEVGSVVIGGLTMLVVGDVGSGLVAGGDVGSAVVGGTTMLVVGDVGSGLVGCGVVVSGEVGSVVVGGLTMLVVGDVGSELVGCGDVGSAVVGGTTMLVVGAVGRDEVGWTGDVGVTGGTVLVVGAAVDDAVGTSLVVDDVVEWLVAGGSATTVPGPVGIDGALVGCTVGTASALGAAATERAGTDGSDVAPLAGERLAPASLAAS</sequence>
<dbReference type="KEGG" id="dni:HX89_02560"/>
<name>A0A075JEB1_9MICO</name>
<dbReference type="HOGENOM" id="CLU_1319201_0_0_11"/>
<gene>
    <name evidence="1" type="ORF">HX89_02560</name>
</gene>
<proteinExistence type="predicted"/>
<evidence type="ECO:0000313" key="2">
    <source>
        <dbReference type="Proteomes" id="UP000027986"/>
    </source>
</evidence>
<dbReference type="EMBL" id="CP008889">
    <property type="protein sequence ID" value="AIF40030.1"/>
    <property type="molecule type" value="Genomic_DNA"/>
</dbReference>